<sequence length="119" mass="13466">MSKAEDIYRTVTRTYRRDGSIETTDLRYPDREHDPLRFVETMVGLTVLTSGRFPSNRGLASRMAELWSTSTVEAALSIDNLAHRAGSHLRLMGPIEGFEEEGRWPYVWALVDEPVGAQP</sequence>
<accession>A0A8J3AHU7</accession>
<organism evidence="1 2">
    <name type="scientific">Egicoccus halophilus</name>
    <dbReference type="NCBI Taxonomy" id="1670830"/>
    <lineage>
        <taxon>Bacteria</taxon>
        <taxon>Bacillati</taxon>
        <taxon>Actinomycetota</taxon>
        <taxon>Nitriliruptoria</taxon>
        <taxon>Egicoccales</taxon>
        <taxon>Egicoccaceae</taxon>
        <taxon>Egicoccus</taxon>
    </lineage>
</organism>
<evidence type="ECO:0000313" key="1">
    <source>
        <dbReference type="EMBL" id="GGI09040.1"/>
    </source>
</evidence>
<dbReference type="Proteomes" id="UP000650511">
    <property type="component" value="Unassembled WGS sequence"/>
</dbReference>
<dbReference type="AlphaFoldDB" id="A0A8J3AHU7"/>
<reference evidence="1" key="2">
    <citation type="submission" date="2020-09" db="EMBL/GenBank/DDBJ databases">
        <authorList>
            <person name="Sun Q."/>
            <person name="Zhou Y."/>
        </authorList>
    </citation>
    <scope>NUCLEOTIDE SEQUENCE</scope>
    <source>
        <strain evidence="1">CGMCC 1.14988</strain>
    </source>
</reference>
<name>A0A8J3AHU7_9ACTN</name>
<dbReference type="EMBL" id="BMHA01000014">
    <property type="protein sequence ID" value="GGI09040.1"/>
    <property type="molecule type" value="Genomic_DNA"/>
</dbReference>
<dbReference type="RefSeq" id="WP_130650201.1">
    <property type="nucleotide sequence ID" value="NZ_BMHA01000014.1"/>
</dbReference>
<keyword evidence="2" id="KW-1185">Reference proteome</keyword>
<reference evidence="1" key="1">
    <citation type="journal article" date="2014" name="Int. J. Syst. Evol. Microbiol.">
        <title>Complete genome sequence of Corynebacterium casei LMG S-19264T (=DSM 44701T), isolated from a smear-ripened cheese.</title>
        <authorList>
            <consortium name="US DOE Joint Genome Institute (JGI-PGF)"/>
            <person name="Walter F."/>
            <person name="Albersmeier A."/>
            <person name="Kalinowski J."/>
            <person name="Ruckert C."/>
        </authorList>
    </citation>
    <scope>NUCLEOTIDE SEQUENCE</scope>
    <source>
        <strain evidence="1">CGMCC 1.14988</strain>
    </source>
</reference>
<proteinExistence type="predicted"/>
<evidence type="ECO:0000313" key="2">
    <source>
        <dbReference type="Proteomes" id="UP000650511"/>
    </source>
</evidence>
<comment type="caution">
    <text evidence="1">The sequence shown here is derived from an EMBL/GenBank/DDBJ whole genome shotgun (WGS) entry which is preliminary data.</text>
</comment>
<gene>
    <name evidence="1" type="ORF">GCM10011354_32090</name>
</gene>
<protein>
    <submittedName>
        <fullName evidence="1">Uncharacterized protein</fullName>
    </submittedName>
</protein>